<dbReference type="SUPFAM" id="SSF54106">
    <property type="entry name" value="LysM domain"/>
    <property type="match status" value="2"/>
</dbReference>
<dbReference type="InterPro" id="IPR018392">
    <property type="entry name" value="LysM"/>
</dbReference>
<dbReference type="Proteomes" id="UP000054279">
    <property type="component" value="Unassembled WGS sequence"/>
</dbReference>
<evidence type="ECO:0000256" key="2">
    <source>
        <dbReference type="ARBA" id="ARBA00023026"/>
    </source>
</evidence>
<accession>A0A0C9TYU8</accession>
<reference evidence="4 5" key="1">
    <citation type="submission" date="2014-06" db="EMBL/GenBank/DDBJ databases">
        <title>Evolutionary Origins and Diversification of the Mycorrhizal Mutualists.</title>
        <authorList>
            <consortium name="DOE Joint Genome Institute"/>
            <consortium name="Mycorrhizal Genomics Consortium"/>
            <person name="Kohler A."/>
            <person name="Kuo A."/>
            <person name="Nagy L.G."/>
            <person name="Floudas D."/>
            <person name="Copeland A."/>
            <person name="Barry K.W."/>
            <person name="Cichocki N."/>
            <person name="Veneault-Fourrey C."/>
            <person name="LaButti K."/>
            <person name="Lindquist E.A."/>
            <person name="Lipzen A."/>
            <person name="Lundell T."/>
            <person name="Morin E."/>
            <person name="Murat C."/>
            <person name="Riley R."/>
            <person name="Ohm R."/>
            <person name="Sun H."/>
            <person name="Tunlid A."/>
            <person name="Henrissat B."/>
            <person name="Grigoriev I.V."/>
            <person name="Hibbett D.S."/>
            <person name="Martin F."/>
        </authorList>
    </citation>
    <scope>NUCLEOTIDE SEQUENCE [LARGE SCALE GENOMIC DNA]</scope>
    <source>
        <strain evidence="4 5">SS14</strain>
    </source>
</reference>
<protein>
    <submittedName>
        <fullName evidence="4">Carbohydrate-binding module family 50 protein</fullName>
    </submittedName>
</protein>
<keyword evidence="2" id="KW-0843">Virulence</keyword>
<feature type="domain" description="LysM" evidence="3">
    <location>
        <begin position="14"/>
        <end position="60"/>
    </location>
</feature>
<dbReference type="InterPro" id="IPR052210">
    <property type="entry name" value="LysM1-like"/>
</dbReference>
<keyword evidence="1" id="KW-0147">Chitin-binding</keyword>
<dbReference type="PROSITE" id="PS51782">
    <property type="entry name" value="LYSM"/>
    <property type="match status" value="2"/>
</dbReference>
<dbReference type="PANTHER" id="PTHR34997:SF1">
    <property type="entry name" value="PEPTIDOGLYCAN-BINDING LYSIN DOMAIN"/>
    <property type="match status" value="1"/>
</dbReference>
<dbReference type="GO" id="GO:0008061">
    <property type="term" value="F:chitin binding"/>
    <property type="evidence" value="ECO:0007669"/>
    <property type="project" value="UniProtKB-KW"/>
</dbReference>
<evidence type="ECO:0000313" key="5">
    <source>
        <dbReference type="Proteomes" id="UP000054279"/>
    </source>
</evidence>
<dbReference type="CDD" id="cd00118">
    <property type="entry name" value="LysM"/>
    <property type="match status" value="2"/>
</dbReference>
<organism evidence="4 5">
    <name type="scientific">Sphaerobolus stellatus (strain SS14)</name>
    <dbReference type="NCBI Taxonomy" id="990650"/>
    <lineage>
        <taxon>Eukaryota</taxon>
        <taxon>Fungi</taxon>
        <taxon>Dikarya</taxon>
        <taxon>Basidiomycota</taxon>
        <taxon>Agaricomycotina</taxon>
        <taxon>Agaricomycetes</taxon>
        <taxon>Phallomycetidae</taxon>
        <taxon>Geastrales</taxon>
        <taxon>Sphaerobolaceae</taxon>
        <taxon>Sphaerobolus</taxon>
    </lineage>
</organism>
<dbReference type="Pfam" id="PF01476">
    <property type="entry name" value="LysM"/>
    <property type="match status" value="2"/>
</dbReference>
<dbReference type="SMART" id="SM00257">
    <property type="entry name" value="LysM"/>
    <property type="match status" value="2"/>
</dbReference>
<sequence length="132" mass="13918">PTNVASGSTTNCYARYTVQSGDTCGAIIQSHNLALSDFLTWNPELNAQCTNLLLGESYCIFAQPSSSDPPVPTNAAPGSISPCHKWYTAVSGDSCFEIAQNEGCTVQDLMTWNPSLGTSCLVLIGVAYCVTA</sequence>
<dbReference type="Gene3D" id="3.10.350.10">
    <property type="entry name" value="LysM domain"/>
    <property type="match status" value="2"/>
</dbReference>
<name>A0A0C9TYU8_SPHS4</name>
<proteinExistence type="predicted"/>
<dbReference type="OrthoDB" id="3259334at2759"/>
<dbReference type="PANTHER" id="PTHR34997">
    <property type="entry name" value="AM15"/>
    <property type="match status" value="1"/>
</dbReference>
<evidence type="ECO:0000259" key="3">
    <source>
        <dbReference type="PROSITE" id="PS51782"/>
    </source>
</evidence>
<dbReference type="HOGENOM" id="CLU_010591_1_1_1"/>
<evidence type="ECO:0000256" key="1">
    <source>
        <dbReference type="ARBA" id="ARBA00022669"/>
    </source>
</evidence>
<dbReference type="AlphaFoldDB" id="A0A0C9TYU8"/>
<feature type="non-terminal residue" evidence="4">
    <location>
        <position position="1"/>
    </location>
</feature>
<evidence type="ECO:0000313" key="4">
    <source>
        <dbReference type="EMBL" id="KIJ27014.1"/>
    </source>
</evidence>
<feature type="domain" description="LysM" evidence="3">
    <location>
        <begin position="85"/>
        <end position="130"/>
    </location>
</feature>
<keyword evidence="5" id="KW-1185">Reference proteome</keyword>
<dbReference type="InterPro" id="IPR036779">
    <property type="entry name" value="LysM_dom_sf"/>
</dbReference>
<dbReference type="EMBL" id="KN837349">
    <property type="protein sequence ID" value="KIJ27014.1"/>
    <property type="molecule type" value="Genomic_DNA"/>
</dbReference>
<gene>
    <name evidence="4" type="ORF">M422DRAFT_191501</name>
</gene>